<dbReference type="GO" id="GO:0022857">
    <property type="term" value="F:transmembrane transporter activity"/>
    <property type="evidence" value="ECO:0007669"/>
    <property type="project" value="InterPro"/>
</dbReference>
<evidence type="ECO:0000256" key="7">
    <source>
        <dbReference type="SAM" id="MobiDB-lite"/>
    </source>
</evidence>
<sequence>MHLSEDQDQRERSDKADVIIQEKVQQKWQSYLWDTFDKSPEERKFLFKLDFALLAFASLGYFIKYLDQANVNNAFVSGMKEQLGLYGNELNYMQSCWTAGYVIGQIPSNILLTRIRPSIWIPSMEVAWTVLTFCLCRCTSARQIYAVRFFVGLAESSFYPGMQYVIGSWYRKDELAKRSCIFHVSSAIATMCSGYLMAAVYHLGGIGGYAGWQWLFIVDGIISLPIALAGYLFIPDVPETSRAFYLSKDDRAFANKRMQLEGRKPRAPYTKIKIRRILTSWHIYALTALYVFFNNGAAGAAPVFAQFLKDSKDPKYSIAQINDYPTTTYAVQIVTTLIFAWSSDSFLHGDRLPPIVLGGIINIICYVSLAVWDISTGWRWTCYILSGAGYGLSGLCMAYVRLFAQVTVCSTDAYGSLSWAHEICANDNEERAIVVASMNEIAYVLQAWLPLLVWQQVDAPQYRKGFITITVLSAALIGTGFITKALHKNEDRRQSHESQATEPHLEDGSVRPSGDDVESEHVQITAKG</sequence>
<feature type="transmembrane region" description="Helical" evidence="8">
    <location>
        <begin position="281"/>
        <end position="304"/>
    </location>
</feature>
<dbReference type="GO" id="GO:0016020">
    <property type="term" value="C:membrane"/>
    <property type="evidence" value="ECO:0007669"/>
    <property type="project" value="UniProtKB-SubCell"/>
</dbReference>
<dbReference type="InterPro" id="IPR036259">
    <property type="entry name" value="MFS_trans_sf"/>
</dbReference>
<evidence type="ECO:0000256" key="6">
    <source>
        <dbReference type="ARBA" id="ARBA00037968"/>
    </source>
</evidence>
<dbReference type="Proteomes" id="UP000664534">
    <property type="component" value="Unassembled WGS sequence"/>
</dbReference>
<proteinExistence type="inferred from homology"/>
<keyword evidence="3 8" id="KW-0812">Transmembrane</keyword>
<name>A0A8H3IMK8_9LECA</name>
<keyword evidence="10" id="KW-1185">Reference proteome</keyword>
<dbReference type="AlphaFoldDB" id="A0A8H3IMK8"/>
<reference evidence="9" key="1">
    <citation type="submission" date="2021-03" db="EMBL/GenBank/DDBJ databases">
        <authorList>
            <person name="Tagirdzhanova G."/>
        </authorList>
    </citation>
    <scope>NUCLEOTIDE SEQUENCE</scope>
</reference>
<keyword evidence="4 8" id="KW-1133">Transmembrane helix</keyword>
<organism evidence="9 10">
    <name type="scientific">Imshaugia aleurites</name>
    <dbReference type="NCBI Taxonomy" id="172621"/>
    <lineage>
        <taxon>Eukaryota</taxon>
        <taxon>Fungi</taxon>
        <taxon>Dikarya</taxon>
        <taxon>Ascomycota</taxon>
        <taxon>Pezizomycotina</taxon>
        <taxon>Lecanoromycetes</taxon>
        <taxon>OSLEUM clade</taxon>
        <taxon>Lecanoromycetidae</taxon>
        <taxon>Lecanorales</taxon>
        <taxon>Lecanorineae</taxon>
        <taxon>Parmeliaceae</taxon>
        <taxon>Imshaugia</taxon>
    </lineage>
</organism>
<dbReference type="InterPro" id="IPR011701">
    <property type="entry name" value="MFS"/>
</dbReference>
<evidence type="ECO:0000256" key="4">
    <source>
        <dbReference type="ARBA" id="ARBA00022989"/>
    </source>
</evidence>
<dbReference type="Gene3D" id="1.20.1250.20">
    <property type="entry name" value="MFS general substrate transporter like domains"/>
    <property type="match status" value="1"/>
</dbReference>
<gene>
    <name evidence="9" type="ORF">IMSHALPRED_009388</name>
</gene>
<evidence type="ECO:0000256" key="5">
    <source>
        <dbReference type="ARBA" id="ARBA00023136"/>
    </source>
</evidence>
<dbReference type="PANTHER" id="PTHR43791:SF39">
    <property type="entry name" value="TRANSPORTER LIZ1_SEO1, PUTATIVE (AFU_ORTHOLOGUE AFUA_3G00980)-RELATED"/>
    <property type="match status" value="1"/>
</dbReference>
<evidence type="ECO:0000256" key="1">
    <source>
        <dbReference type="ARBA" id="ARBA00004141"/>
    </source>
</evidence>
<keyword evidence="5 8" id="KW-0472">Membrane</keyword>
<feature type="transmembrane region" description="Helical" evidence="8">
    <location>
        <begin position="354"/>
        <end position="372"/>
    </location>
</feature>
<evidence type="ECO:0000313" key="9">
    <source>
        <dbReference type="EMBL" id="CAF9933547.1"/>
    </source>
</evidence>
<evidence type="ECO:0000313" key="10">
    <source>
        <dbReference type="Proteomes" id="UP000664534"/>
    </source>
</evidence>
<dbReference type="EMBL" id="CAJPDT010000071">
    <property type="protein sequence ID" value="CAF9933547.1"/>
    <property type="molecule type" value="Genomic_DNA"/>
</dbReference>
<comment type="caution">
    <text evidence="9">The sequence shown here is derived from an EMBL/GenBank/DDBJ whole genome shotgun (WGS) entry which is preliminary data.</text>
</comment>
<feature type="transmembrane region" description="Helical" evidence="8">
    <location>
        <begin position="378"/>
        <end position="400"/>
    </location>
</feature>
<dbReference type="PANTHER" id="PTHR43791">
    <property type="entry name" value="PERMEASE-RELATED"/>
    <property type="match status" value="1"/>
</dbReference>
<dbReference type="SUPFAM" id="SSF103473">
    <property type="entry name" value="MFS general substrate transporter"/>
    <property type="match status" value="1"/>
</dbReference>
<evidence type="ECO:0000256" key="3">
    <source>
        <dbReference type="ARBA" id="ARBA00022692"/>
    </source>
</evidence>
<comment type="subcellular location">
    <subcellularLocation>
        <location evidence="1">Membrane</location>
        <topology evidence="1">Multi-pass membrane protein</topology>
    </subcellularLocation>
</comment>
<dbReference type="FunFam" id="1.20.1250.20:FF:000065">
    <property type="entry name" value="Putative MFS pantothenate transporter"/>
    <property type="match status" value="1"/>
</dbReference>
<keyword evidence="2" id="KW-0813">Transport</keyword>
<feature type="transmembrane region" description="Helical" evidence="8">
    <location>
        <begin position="466"/>
        <end position="486"/>
    </location>
</feature>
<dbReference type="Pfam" id="PF07690">
    <property type="entry name" value="MFS_1"/>
    <property type="match status" value="1"/>
</dbReference>
<evidence type="ECO:0000256" key="8">
    <source>
        <dbReference type="SAM" id="Phobius"/>
    </source>
</evidence>
<protein>
    <recommendedName>
        <fullName evidence="11">Major facilitator superfamily (MFS) profile domain-containing protein</fullName>
    </recommendedName>
</protein>
<evidence type="ECO:0008006" key="11">
    <source>
        <dbReference type="Google" id="ProtNLM"/>
    </source>
</evidence>
<feature type="transmembrane region" description="Helical" evidence="8">
    <location>
        <begin position="180"/>
        <end position="202"/>
    </location>
</feature>
<accession>A0A8H3IMK8</accession>
<feature type="region of interest" description="Disordered" evidence="7">
    <location>
        <begin position="491"/>
        <end position="528"/>
    </location>
</feature>
<comment type="similarity">
    <text evidence="6">Belongs to the major facilitator superfamily. Allantoate permease family.</text>
</comment>
<dbReference type="OrthoDB" id="3639251at2759"/>
<feature type="transmembrane region" description="Helical" evidence="8">
    <location>
        <begin position="214"/>
        <end position="234"/>
    </location>
</feature>
<evidence type="ECO:0000256" key="2">
    <source>
        <dbReference type="ARBA" id="ARBA00022448"/>
    </source>
</evidence>